<evidence type="ECO:0000256" key="1">
    <source>
        <dbReference type="SAM" id="Phobius"/>
    </source>
</evidence>
<dbReference type="RefSeq" id="WP_181501078.1">
    <property type="nucleotide sequence ID" value="NZ_JACDUH010000001.1"/>
</dbReference>
<keyword evidence="1" id="KW-0812">Transmembrane</keyword>
<feature type="transmembrane region" description="Helical" evidence="1">
    <location>
        <begin position="20"/>
        <end position="39"/>
    </location>
</feature>
<accession>A0A7J9NV65</accession>
<dbReference type="EMBL" id="JACDUH010000001">
    <property type="protein sequence ID" value="MBA2851197.1"/>
    <property type="molecule type" value="Genomic_DNA"/>
</dbReference>
<feature type="transmembrane region" description="Helical" evidence="1">
    <location>
        <begin position="45"/>
        <end position="65"/>
    </location>
</feature>
<evidence type="ECO:0000313" key="2">
    <source>
        <dbReference type="EMBL" id="MBA2851197.1"/>
    </source>
</evidence>
<sequence length="318" mass="37902">MDKITDNGLLNVLYSYKYSIFVFLFVIAFAGFIFKFGLYAPYKDIFSIIEHIGTFAAAIFALMVITEMKNQQKTMEDELKELQKQTESTYLPYLMIKEIKYRLWTICELELYDPHIPTSIFGDYPKYPFRWMSSEDNFAVKKSVGLKIPLENIGFKSAKNIKISMGYSKEEFFEYFDKKLKQIKKIDQNKDYDGEFEEIKQNVGYLHTENSYAYILPIHDTERYYEISIPNSYLQLCSMYLYLQYEFKKLKMSNSNEKIYLFYSPPPLEGIIEYETIMNKNLKIFFEIYLEDNEYNSADNYIEGKFLINYLDEPNILK</sequence>
<name>A0A7J9NV65_METMI</name>
<keyword evidence="1" id="KW-0472">Membrane</keyword>
<reference evidence="2 3" key="1">
    <citation type="submission" date="2020-07" db="EMBL/GenBank/DDBJ databases">
        <title>Genomic Encyclopedia of Type Strains, Phase IV (KMG-V): Genome sequencing to study the core and pangenomes of soil and plant-associated prokaryotes.</title>
        <authorList>
            <person name="Whitman W."/>
        </authorList>
    </citation>
    <scope>NUCLEOTIDE SEQUENCE [LARGE SCALE GENOMIC DNA]</scope>
    <source>
        <strain evidence="2 3">A1</strain>
    </source>
</reference>
<gene>
    <name evidence="2" type="ORF">HNP86_001328</name>
</gene>
<protein>
    <submittedName>
        <fullName evidence="2">Uncharacterized protein</fullName>
    </submittedName>
</protein>
<proteinExistence type="predicted"/>
<dbReference type="AlphaFoldDB" id="A0A7J9NV65"/>
<keyword evidence="1" id="KW-1133">Transmembrane helix</keyword>
<evidence type="ECO:0000313" key="3">
    <source>
        <dbReference type="Proteomes" id="UP000564425"/>
    </source>
</evidence>
<dbReference type="Proteomes" id="UP000564425">
    <property type="component" value="Unassembled WGS sequence"/>
</dbReference>
<comment type="caution">
    <text evidence="2">The sequence shown here is derived from an EMBL/GenBank/DDBJ whole genome shotgun (WGS) entry which is preliminary data.</text>
</comment>
<organism evidence="2 3">
    <name type="scientific">Methanococcus maripaludis</name>
    <name type="common">Methanococcus deltae</name>
    <dbReference type="NCBI Taxonomy" id="39152"/>
    <lineage>
        <taxon>Archaea</taxon>
        <taxon>Methanobacteriati</taxon>
        <taxon>Methanobacteriota</taxon>
        <taxon>Methanomada group</taxon>
        <taxon>Methanococci</taxon>
        <taxon>Methanococcales</taxon>
        <taxon>Methanococcaceae</taxon>
        <taxon>Methanococcus</taxon>
    </lineage>
</organism>